<dbReference type="InterPro" id="IPR027974">
    <property type="entry name" value="DUF4470"/>
</dbReference>
<proteinExistence type="predicted"/>
<keyword evidence="4" id="KW-1185">Reference proteome</keyword>
<dbReference type="EMBL" id="CABFNO020001323">
    <property type="protein sequence ID" value="CAG9981361.1"/>
    <property type="molecule type" value="Genomic_DNA"/>
</dbReference>
<organism evidence="3 4">
    <name type="scientific">Clonostachys byssicola</name>
    <dbReference type="NCBI Taxonomy" id="160290"/>
    <lineage>
        <taxon>Eukaryota</taxon>
        <taxon>Fungi</taxon>
        <taxon>Dikarya</taxon>
        <taxon>Ascomycota</taxon>
        <taxon>Pezizomycotina</taxon>
        <taxon>Sordariomycetes</taxon>
        <taxon>Hypocreomycetidae</taxon>
        <taxon>Hypocreales</taxon>
        <taxon>Bionectriaceae</taxon>
        <taxon>Clonostachys</taxon>
    </lineage>
</organism>
<feature type="domain" description="DUF4470" evidence="2">
    <location>
        <begin position="155"/>
        <end position="246"/>
    </location>
</feature>
<evidence type="ECO:0000313" key="3">
    <source>
        <dbReference type="EMBL" id="CAG9981361.1"/>
    </source>
</evidence>
<dbReference type="Gene3D" id="1.25.40.10">
    <property type="entry name" value="Tetratricopeptide repeat domain"/>
    <property type="match status" value="1"/>
</dbReference>
<dbReference type="Pfam" id="PF14737">
    <property type="entry name" value="DUF4470"/>
    <property type="match status" value="1"/>
</dbReference>
<gene>
    <name evidence="3" type="ORF">CBYS24578_00008324</name>
</gene>
<protein>
    <recommendedName>
        <fullName evidence="2">DUF4470 domain-containing protein</fullName>
    </recommendedName>
</protein>
<dbReference type="Pfam" id="PF13414">
    <property type="entry name" value="TPR_11"/>
    <property type="match status" value="1"/>
</dbReference>
<reference evidence="3 4" key="2">
    <citation type="submission" date="2021-10" db="EMBL/GenBank/DDBJ databases">
        <authorList>
            <person name="Piombo E."/>
        </authorList>
    </citation>
    <scope>NUCLEOTIDE SEQUENCE [LARGE SCALE GENOMIC DNA]</scope>
</reference>
<name>A0A9N9U7I9_9HYPO</name>
<dbReference type="InterPro" id="IPR011990">
    <property type="entry name" value="TPR-like_helical_dom_sf"/>
</dbReference>
<comment type="caution">
    <text evidence="3">The sequence shown here is derived from an EMBL/GenBank/DDBJ whole genome shotgun (WGS) entry which is preliminary data.</text>
</comment>
<reference evidence="4" key="1">
    <citation type="submission" date="2019-06" db="EMBL/GenBank/DDBJ databases">
        <authorList>
            <person name="Broberg M."/>
        </authorList>
    </citation>
    <scope>NUCLEOTIDE SEQUENCE [LARGE SCALE GENOMIC DNA]</scope>
</reference>
<dbReference type="Proteomes" id="UP000754883">
    <property type="component" value="Unassembled WGS sequence"/>
</dbReference>
<dbReference type="AlphaFoldDB" id="A0A9N9U7I9"/>
<evidence type="ECO:0000313" key="4">
    <source>
        <dbReference type="Proteomes" id="UP000754883"/>
    </source>
</evidence>
<dbReference type="SUPFAM" id="SSF48452">
    <property type="entry name" value="TPR-like"/>
    <property type="match status" value="1"/>
</dbReference>
<dbReference type="OrthoDB" id="2423701at2759"/>
<feature type="region of interest" description="Disordered" evidence="1">
    <location>
        <begin position="1"/>
        <end position="24"/>
    </location>
</feature>
<evidence type="ECO:0000256" key="1">
    <source>
        <dbReference type="SAM" id="MobiDB-lite"/>
    </source>
</evidence>
<accession>A0A9N9U7I9</accession>
<evidence type="ECO:0000259" key="2">
    <source>
        <dbReference type="Pfam" id="PF14737"/>
    </source>
</evidence>
<sequence length="788" mass="88009">MESETPPLNTAADEARQRGNNLYKQGKLREAETAYLEASRIASDDARPLSNLAAVYYELATSLLLLGKDGGEASADKTRIRLCKALFFSQKTDEANDVLSQITSVEARKTLESLPARASISPQSPSSLLSTRKKLLDRVPRYRTVLQDEPEFYSVGHDDARSFLTKSQLNNGKDLACLCCGIGDARLLFATMAIAAVVSGLKPPKRKLHFTLVDLKATVFARDLLIFRMLFDLQTQTPKQREETNIAISYVFAGQLMPSWASDILHGAMAAVIAELQDLSSNVMGIFYIPEPARQGIARVLKEWQQPPEPWYTTAALRRDLSRERANREMEQSALFGDDMELESGKVPPGCGKHNPDAQSFDDIYIMLPPAHLVQKHEPRLAEIHNAYRKKKNKKNRKVLDDYINSNWKPNVTVIDLEFQRKREDRATGQPDISWSPHQIASDYVGGSLTTFLHGIPLLLEEGKSQLRSYVLRNTPAWLTHDQFLAEYLLLSDRATIESHFHTSLTRSSKLTEKMYHGVRAGPGGIVMVSGFDSAGGILCLPYPRVRFDPVGVLAPLNLTAFLHLIAHVASLGYPLHWLSATLAALCSGMLSRIRAGPPGAEITDRKLEKLAGETYTPADVSVAPFAAEFRTLVAMWEPVLGIPLVWDTPAGNEPLLPKSSMIRRYTIRFAGTIWDSYLMNSFFSVVIKHKNFKAPSNYLAHLLDDRSGEPSTAARDARRAPRLHLISACKWTSDTKTMEFWMDERTIDGVLAEKGWEAWIWRTDTWESAMGPLSLDEGALVKNEAWS</sequence>